<protein>
    <recommendedName>
        <fullName evidence="5">Small CPxCG-related zinc finger protein</fullName>
    </recommendedName>
</protein>
<evidence type="ECO:0000313" key="4">
    <source>
        <dbReference type="Proteomes" id="UP001567571"/>
    </source>
</evidence>
<gene>
    <name evidence="2" type="ORF">ABNG02_15645</name>
    <name evidence="1" type="ORF">GCM10008994_13610</name>
</gene>
<reference evidence="2 4" key="3">
    <citation type="submission" date="2024-06" db="EMBL/GenBank/DDBJ databases">
        <title>Halorubrum miltondacostae sp. nov., a potential PHA producer isolated from an inland solar saltern in Rio Maior, Portugal.</title>
        <authorList>
            <person name="Albuquerque L."/>
            <person name="Viver T."/>
            <person name="Barroso C."/>
            <person name="Claudino R."/>
            <person name="Galvan M."/>
            <person name="Simoes G."/>
            <person name="Lobo Da Cunha A."/>
            <person name="Egas C."/>
        </authorList>
    </citation>
    <scope>NUCLEOTIDE SEQUENCE [LARGE SCALE GENOMIC DNA]</scope>
    <source>
        <strain evidence="2 4">DSM 18646</strain>
    </source>
</reference>
<reference evidence="1" key="1">
    <citation type="journal article" date="2014" name="Int. J. Syst. Evol. Microbiol.">
        <title>Complete genome sequence of Corynebacterium casei LMG S-19264T (=DSM 44701T), isolated from a smear-ripened cheese.</title>
        <authorList>
            <consortium name="US DOE Joint Genome Institute (JGI-PGF)"/>
            <person name="Walter F."/>
            <person name="Albersmeier A."/>
            <person name="Kalinowski J."/>
            <person name="Ruckert C."/>
        </authorList>
    </citation>
    <scope>NUCLEOTIDE SEQUENCE</scope>
    <source>
        <strain evidence="1">JCM 14265</strain>
    </source>
</reference>
<evidence type="ECO:0008006" key="5">
    <source>
        <dbReference type="Google" id="ProtNLM"/>
    </source>
</evidence>
<dbReference type="EMBL" id="JBEDNW010000010">
    <property type="protein sequence ID" value="MEZ3168747.1"/>
    <property type="molecule type" value="Genomic_DNA"/>
</dbReference>
<proteinExistence type="predicted"/>
<dbReference type="RefSeq" id="WP_343777741.1">
    <property type="nucleotide sequence ID" value="NZ_BAAADQ010000005.1"/>
</dbReference>
<dbReference type="Proteomes" id="UP001501425">
    <property type="component" value="Unassembled WGS sequence"/>
</dbReference>
<evidence type="ECO:0000313" key="1">
    <source>
        <dbReference type="EMBL" id="GAA0539771.1"/>
    </source>
</evidence>
<accession>A0AAV3SRT1</accession>
<dbReference type="EMBL" id="BAAADQ010000005">
    <property type="protein sequence ID" value="GAA0539771.1"/>
    <property type="molecule type" value="Genomic_DNA"/>
</dbReference>
<keyword evidence="4" id="KW-1185">Reference proteome</keyword>
<evidence type="ECO:0000313" key="3">
    <source>
        <dbReference type="Proteomes" id="UP001501425"/>
    </source>
</evidence>
<sequence length="53" mass="6133">MATCDRCGDPVENKDNRGWFRDHCWECIETIADEETPHRETCDDPDCLTCTTP</sequence>
<dbReference type="AlphaFoldDB" id="A0AAV3SRT1"/>
<reference evidence="1" key="2">
    <citation type="submission" date="2023-12" db="EMBL/GenBank/DDBJ databases">
        <authorList>
            <person name="Sun Q."/>
            <person name="Inoue M."/>
        </authorList>
    </citation>
    <scope>NUCLEOTIDE SEQUENCE</scope>
    <source>
        <strain evidence="1">JCM 14265</strain>
    </source>
</reference>
<organism evidence="1 3">
    <name type="scientific">Halorubrum ejinorense</name>
    <dbReference type="NCBI Taxonomy" id="425309"/>
    <lineage>
        <taxon>Archaea</taxon>
        <taxon>Methanobacteriati</taxon>
        <taxon>Methanobacteriota</taxon>
        <taxon>Stenosarchaea group</taxon>
        <taxon>Halobacteria</taxon>
        <taxon>Halobacteriales</taxon>
        <taxon>Haloferacaceae</taxon>
        <taxon>Halorubrum</taxon>
    </lineage>
</organism>
<comment type="caution">
    <text evidence="1">The sequence shown here is derived from an EMBL/GenBank/DDBJ whole genome shotgun (WGS) entry which is preliminary data.</text>
</comment>
<evidence type="ECO:0000313" key="2">
    <source>
        <dbReference type="EMBL" id="MEZ3168747.1"/>
    </source>
</evidence>
<dbReference type="Proteomes" id="UP001567571">
    <property type="component" value="Unassembled WGS sequence"/>
</dbReference>
<name>A0AAV3SRT1_9EURY</name>